<feature type="signal peptide" evidence="1">
    <location>
        <begin position="1"/>
        <end position="22"/>
    </location>
</feature>
<keyword evidence="1" id="KW-0732">Signal</keyword>
<name>A0A0G3BPU3_9BURK</name>
<evidence type="ECO:0000256" key="1">
    <source>
        <dbReference type="SAM" id="SignalP"/>
    </source>
</evidence>
<keyword evidence="4" id="KW-1185">Reference proteome</keyword>
<feature type="chain" id="PRO_5002552068" description="Ice-binding protein C-terminal domain-containing protein" evidence="1">
    <location>
        <begin position="23"/>
        <end position="198"/>
    </location>
</feature>
<protein>
    <recommendedName>
        <fullName evidence="2">Ice-binding protein C-terminal domain-containing protein</fullName>
    </recommendedName>
</protein>
<evidence type="ECO:0000259" key="2">
    <source>
        <dbReference type="Pfam" id="PF07589"/>
    </source>
</evidence>
<sequence>MKAPLYAAVAALALGAASAGHAATQTYSFTQLISGEQVSAPLATLTLEDVAGGVQFTLQGSFGTLGDGSFLSRIEFNGPTGDATAVSGNTFRTAPTYGAHVNASYDFTWEAALPVSNKPGSDRFLAGDAAVWKISGDGLNVASFDGTMLLHFQGVSGLGDYTSIKVTTPVPEPETYALMLAGLAGVGAMARRRSRKSV</sequence>
<dbReference type="AlphaFoldDB" id="A0A0G3BPU3"/>
<dbReference type="KEGG" id="pbh:AAW51_4741"/>
<dbReference type="Pfam" id="PF07589">
    <property type="entry name" value="PEP-CTERM"/>
    <property type="match status" value="1"/>
</dbReference>
<accession>A0A0G3BPU3</accession>
<proteinExistence type="predicted"/>
<dbReference type="Proteomes" id="UP000035352">
    <property type="component" value="Chromosome"/>
</dbReference>
<evidence type="ECO:0000313" key="3">
    <source>
        <dbReference type="EMBL" id="AKJ31432.1"/>
    </source>
</evidence>
<dbReference type="RefSeq" id="WP_047196574.1">
    <property type="nucleotide sequence ID" value="NZ_CP011371.1"/>
</dbReference>
<dbReference type="InterPro" id="IPR013424">
    <property type="entry name" value="Ice-binding_C"/>
</dbReference>
<feature type="domain" description="Ice-binding protein C-terminal" evidence="2">
    <location>
        <begin position="169"/>
        <end position="193"/>
    </location>
</feature>
<evidence type="ECO:0000313" key="4">
    <source>
        <dbReference type="Proteomes" id="UP000035352"/>
    </source>
</evidence>
<dbReference type="OrthoDB" id="7059672at2"/>
<reference evidence="3 4" key="1">
    <citation type="submission" date="2015-05" db="EMBL/GenBank/DDBJ databases">
        <authorList>
            <person name="Tang B."/>
            <person name="Yu Y."/>
        </authorList>
    </citation>
    <scope>NUCLEOTIDE SEQUENCE [LARGE SCALE GENOMIC DNA]</scope>
    <source>
        <strain evidence="3 4">DSM 7029</strain>
    </source>
</reference>
<organism evidence="3 4">
    <name type="scientific">Caldimonas brevitalea</name>
    <dbReference type="NCBI Taxonomy" id="413882"/>
    <lineage>
        <taxon>Bacteria</taxon>
        <taxon>Pseudomonadati</taxon>
        <taxon>Pseudomonadota</taxon>
        <taxon>Betaproteobacteria</taxon>
        <taxon>Burkholderiales</taxon>
        <taxon>Sphaerotilaceae</taxon>
        <taxon>Caldimonas</taxon>
    </lineage>
</organism>
<dbReference type="EMBL" id="CP011371">
    <property type="protein sequence ID" value="AKJ31432.1"/>
    <property type="molecule type" value="Genomic_DNA"/>
</dbReference>
<dbReference type="NCBIfam" id="TIGR02595">
    <property type="entry name" value="PEP_CTERM"/>
    <property type="match status" value="1"/>
</dbReference>
<gene>
    <name evidence="3" type="ORF">AAW51_4741</name>
</gene>